<evidence type="ECO:0000256" key="2">
    <source>
        <dbReference type="ARBA" id="ARBA00010742"/>
    </source>
</evidence>
<dbReference type="EMBL" id="SLXL01000006">
    <property type="protein sequence ID" value="TCP22425.1"/>
    <property type="molecule type" value="Genomic_DNA"/>
</dbReference>
<gene>
    <name evidence="6" type="ORF">EV656_10611</name>
</gene>
<evidence type="ECO:0000256" key="3">
    <source>
        <dbReference type="ARBA" id="ARBA00022729"/>
    </source>
</evidence>
<feature type="signal peptide" evidence="4">
    <location>
        <begin position="1"/>
        <end position="39"/>
    </location>
</feature>
<evidence type="ECO:0000313" key="6">
    <source>
        <dbReference type="EMBL" id="TCP22425.1"/>
    </source>
</evidence>
<keyword evidence="7" id="KW-1185">Reference proteome</keyword>
<dbReference type="Gene3D" id="3.40.190.10">
    <property type="entry name" value="Periplasmic binding protein-like II"/>
    <property type="match status" value="2"/>
</dbReference>
<evidence type="ECO:0000313" key="7">
    <source>
        <dbReference type="Proteomes" id="UP000295733"/>
    </source>
</evidence>
<comment type="similarity">
    <text evidence="2">Belongs to the bacterial solute-binding protein SsuA/TauA family.</text>
</comment>
<evidence type="ECO:0000259" key="5">
    <source>
        <dbReference type="Pfam" id="PF09084"/>
    </source>
</evidence>
<comment type="subcellular location">
    <subcellularLocation>
        <location evidence="1">Periplasm</location>
    </subcellularLocation>
</comment>
<evidence type="ECO:0000256" key="1">
    <source>
        <dbReference type="ARBA" id="ARBA00004418"/>
    </source>
</evidence>
<proteinExistence type="inferred from homology"/>
<evidence type="ECO:0000256" key="4">
    <source>
        <dbReference type="SAM" id="SignalP"/>
    </source>
</evidence>
<organism evidence="6 7">
    <name type="scientific">Rhodovulum adriaticum</name>
    <name type="common">Rhodopseudomonas adriatica</name>
    <dbReference type="NCBI Taxonomy" id="35804"/>
    <lineage>
        <taxon>Bacteria</taxon>
        <taxon>Pseudomonadati</taxon>
        <taxon>Pseudomonadota</taxon>
        <taxon>Alphaproteobacteria</taxon>
        <taxon>Rhodobacterales</taxon>
        <taxon>Paracoccaceae</taxon>
        <taxon>Rhodovulum</taxon>
    </lineage>
</organism>
<keyword evidence="3 4" id="KW-0732">Signal</keyword>
<dbReference type="GO" id="GO:0042597">
    <property type="term" value="C:periplasmic space"/>
    <property type="evidence" value="ECO:0007669"/>
    <property type="project" value="UniProtKB-SubCell"/>
</dbReference>
<protein>
    <submittedName>
        <fullName evidence="6">NMT1/THI5 like protein</fullName>
    </submittedName>
</protein>
<comment type="caution">
    <text evidence="6">The sequence shown here is derived from an EMBL/GenBank/DDBJ whole genome shotgun (WGS) entry which is preliminary data.</text>
</comment>
<name>A0A4R2NMA7_RHOAD</name>
<reference evidence="6 7" key="1">
    <citation type="submission" date="2019-03" db="EMBL/GenBank/DDBJ databases">
        <title>Genomic Encyclopedia of Type Strains, Phase IV (KMG-IV): sequencing the most valuable type-strain genomes for metagenomic binning, comparative biology and taxonomic classification.</title>
        <authorList>
            <person name="Goeker M."/>
        </authorList>
    </citation>
    <scope>NUCLEOTIDE SEQUENCE [LARGE SCALE GENOMIC DNA]</scope>
    <source>
        <strain evidence="6 7">DSM 2781</strain>
    </source>
</reference>
<feature type="domain" description="SsuA/THI5-like" evidence="5">
    <location>
        <begin position="124"/>
        <end position="277"/>
    </location>
</feature>
<dbReference type="Proteomes" id="UP000295733">
    <property type="component" value="Unassembled WGS sequence"/>
</dbReference>
<dbReference type="Pfam" id="PF09084">
    <property type="entry name" value="NMT1"/>
    <property type="match status" value="1"/>
</dbReference>
<accession>A0A4R2NMA7</accession>
<sequence>MWLARSFAALLCRGRWTGAKRAVLTAVACVGLAVGMAQADPVGSPHPEKPLHIAVARYTGDIHNIVANTLNLYEGDWPQPIVMETIHGQEGVTALDEGRAELATVPILTYIKTALQQQRDAVPEDEQMVVVARLSYVAGLNIIVADREQGIETHADIVSRPVGTPPGTVTELLLSLILQGRNLDDSDLSFVPVEPAEMEAALRDGRIATALVWTPFLDQIVASDPERFHILPSGDTFTGAMLLVSQNRYLKQHRAQIRAYLAGLLAAEDLYFARPEDVIALVASNQGVSEAAVRRTFLHSSYALQVETFPPYLYQPIARWWCDKNGLSDCVIRPGTFRASYILREVERDGQYFSP</sequence>
<dbReference type="PANTHER" id="PTHR30024">
    <property type="entry name" value="ALIPHATIC SULFONATES-BINDING PROTEIN-RELATED"/>
    <property type="match status" value="1"/>
</dbReference>
<dbReference type="InterPro" id="IPR015168">
    <property type="entry name" value="SsuA/THI5"/>
</dbReference>
<dbReference type="AlphaFoldDB" id="A0A4R2NMA7"/>
<dbReference type="OrthoDB" id="6788250at2"/>
<dbReference type="PANTHER" id="PTHR30024:SF47">
    <property type="entry name" value="TAURINE-BINDING PERIPLASMIC PROTEIN"/>
    <property type="match status" value="1"/>
</dbReference>
<dbReference type="GO" id="GO:0042918">
    <property type="term" value="P:alkanesulfonate transmembrane transport"/>
    <property type="evidence" value="ECO:0007669"/>
    <property type="project" value="TreeGrafter"/>
</dbReference>
<feature type="chain" id="PRO_5020447379" evidence="4">
    <location>
        <begin position="40"/>
        <end position="355"/>
    </location>
</feature>
<dbReference type="SUPFAM" id="SSF53850">
    <property type="entry name" value="Periplasmic binding protein-like II"/>
    <property type="match status" value="1"/>
</dbReference>